<protein>
    <submittedName>
        <fullName evidence="2">Uncharacterized protein</fullName>
    </submittedName>
</protein>
<accession>A0A7W9GFV7</accession>
<sequence length="34" mass="3788">MRAAFEGLERRRTRGKIVLKPGTLQAGPTARPRP</sequence>
<evidence type="ECO:0000313" key="2">
    <source>
        <dbReference type="EMBL" id="MBB5782992.1"/>
    </source>
</evidence>
<proteinExistence type="predicted"/>
<dbReference type="EMBL" id="JACHMB010000001">
    <property type="protein sequence ID" value="MBB5782992.1"/>
    <property type="molecule type" value="Genomic_DNA"/>
</dbReference>
<feature type="region of interest" description="Disordered" evidence="1">
    <location>
        <begin position="1"/>
        <end position="34"/>
    </location>
</feature>
<evidence type="ECO:0000256" key="1">
    <source>
        <dbReference type="SAM" id="MobiDB-lite"/>
    </source>
</evidence>
<evidence type="ECO:0000313" key="3">
    <source>
        <dbReference type="Proteomes" id="UP000579153"/>
    </source>
</evidence>
<name>A0A7W9GFV7_9ACTN</name>
<keyword evidence="3" id="KW-1185">Reference proteome</keyword>
<organism evidence="2 3">
    <name type="scientific">Nonomuraea jabiensis</name>
    <dbReference type="NCBI Taxonomy" id="882448"/>
    <lineage>
        <taxon>Bacteria</taxon>
        <taxon>Bacillati</taxon>
        <taxon>Actinomycetota</taxon>
        <taxon>Actinomycetes</taxon>
        <taxon>Streptosporangiales</taxon>
        <taxon>Streptosporangiaceae</taxon>
        <taxon>Nonomuraea</taxon>
    </lineage>
</organism>
<gene>
    <name evidence="2" type="ORF">HD596_009748</name>
</gene>
<comment type="caution">
    <text evidence="2">The sequence shown here is derived from an EMBL/GenBank/DDBJ whole genome shotgun (WGS) entry which is preliminary data.</text>
</comment>
<dbReference type="Proteomes" id="UP000579153">
    <property type="component" value="Unassembled WGS sequence"/>
</dbReference>
<reference evidence="2 3" key="1">
    <citation type="submission" date="2020-08" db="EMBL/GenBank/DDBJ databases">
        <title>Sequencing the genomes of 1000 actinobacteria strains.</title>
        <authorList>
            <person name="Klenk H.-P."/>
        </authorList>
    </citation>
    <scope>NUCLEOTIDE SEQUENCE [LARGE SCALE GENOMIC DNA]</scope>
    <source>
        <strain evidence="2 3">DSM 45507</strain>
    </source>
</reference>
<dbReference type="AlphaFoldDB" id="A0A7W9GFV7"/>